<proteinExistence type="predicted"/>
<dbReference type="OrthoDB" id="6358587at2759"/>
<dbReference type="PANTHER" id="PTHR21398">
    <property type="entry name" value="AGAP007094-PA"/>
    <property type="match status" value="1"/>
</dbReference>
<sequence length="215" mass="24610">MHFLTRCLLLCCFLPYMDAGYDMIGPVQNLTALLHARHKRHLTFGNGGSIRLVVGPVFPVALGDKKPWRGILILYNIHLGIYTLPSEPIHPWDKWEEIFARSLQRRIQELDVMQEDETRLYAYIALEHYMDHNQSGGPSVGRRCMLRSICENAQIHHHVGLMAELLNILLTPGKTRIDEEYKEAYAAGLAGVDCLEQYSECPRGQSVFDHFSVDY</sequence>
<reference evidence="3" key="1">
    <citation type="submission" date="2025-08" db="UniProtKB">
        <authorList>
            <consortium name="RefSeq"/>
        </authorList>
    </citation>
    <scope>IDENTIFICATION</scope>
    <source>
        <strain evidence="3">11010-0011.00</strain>
        <tissue evidence="3">Whole body</tissue>
    </source>
</reference>
<protein>
    <submittedName>
        <fullName evidence="3">Uncharacterized protein LOC115632736</fullName>
    </submittedName>
</protein>
<dbReference type="AlphaFoldDB" id="A0A6J2UFG0"/>
<dbReference type="SMART" id="SM00718">
    <property type="entry name" value="DM4_12"/>
    <property type="match status" value="1"/>
</dbReference>
<dbReference type="PANTHER" id="PTHR21398:SF11">
    <property type="entry name" value="HDC15381-RELATED"/>
    <property type="match status" value="1"/>
</dbReference>
<dbReference type="Proteomes" id="UP000504634">
    <property type="component" value="Unplaced"/>
</dbReference>
<accession>A0A6J2UFG0</accession>
<feature type="signal peptide" evidence="1">
    <location>
        <begin position="1"/>
        <end position="19"/>
    </location>
</feature>
<name>A0A6J2UFG0_DROLE</name>
<gene>
    <name evidence="3" type="primary">LOC115632736</name>
</gene>
<dbReference type="GeneID" id="115632736"/>
<feature type="chain" id="PRO_5026670466" evidence="1">
    <location>
        <begin position="20"/>
        <end position="215"/>
    </location>
</feature>
<organism evidence="2 3">
    <name type="scientific">Drosophila lebanonensis</name>
    <name type="common">Fruit fly</name>
    <name type="synonym">Scaptodrosophila lebanonensis</name>
    <dbReference type="NCBI Taxonomy" id="7225"/>
    <lineage>
        <taxon>Eukaryota</taxon>
        <taxon>Metazoa</taxon>
        <taxon>Ecdysozoa</taxon>
        <taxon>Arthropoda</taxon>
        <taxon>Hexapoda</taxon>
        <taxon>Insecta</taxon>
        <taxon>Pterygota</taxon>
        <taxon>Neoptera</taxon>
        <taxon>Endopterygota</taxon>
        <taxon>Diptera</taxon>
        <taxon>Brachycera</taxon>
        <taxon>Muscomorpha</taxon>
        <taxon>Ephydroidea</taxon>
        <taxon>Drosophilidae</taxon>
        <taxon>Scaptodrosophila</taxon>
    </lineage>
</organism>
<evidence type="ECO:0000313" key="3">
    <source>
        <dbReference type="RefSeq" id="XP_030385842.1"/>
    </source>
</evidence>
<dbReference type="InterPro" id="IPR006631">
    <property type="entry name" value="DM4_12"/>
</dbReference>
<evidence type="ECO:0000256" key="1">
    <source>
        <dbReference type="SAM" id="SignalP"/>
    </source>
</evidence>
<keyword evidence="1" id="KW-0732">Signal</keyword>
<dbReference type="Pfam" id="PF07841">
    <property type="entry name" value="DM4_12"/>
    <property type="match status" value="1"/>
</dbReference>
<keyword evidence="2" id="KW-1185">Reference proteome</keyword>
<dbReference type="RefSeq" id="XP_030385842.1">
    <property type="nucleotide sequence ID" value="XM_030529982.1"/>
</dbReference>
<evidence type="ECO:0000313" key="2">
    <source>
        <dbReference type="Proteomes" id="UP000504634"/>
    </source>
</evidence>